<accession>A0ABS1V3I3</accession>
<proteinExistence type="predicted"/>
<evidence type="ECO:0000313" key="5">
    <source>
        <dbReference type="Proteomes" id="UP000606490"/>
    </source>
</evidence>
<dbReference type="InterPro" id="IPR016169">
    <property type="entry name" value="FAD-bd_PCMH_sub2"/>
</dbReference>
<dbReference type="Proteomes" id="UP000606490">
    <property type="component" value="Unassembled WGS sequence"/>
</dbReference>
<dbReference type="EMBL" id="JAEUXJ010000003">
    <property type="protein sequence ID" value="MBL6455691.1"/>
    <property type="molecule type" value="Genomic_DNA"/>
</dbReference>
<dbReference type="InterPro" id="IPR036318">
    <property type="entry name" value="FAD-bd_PCMH-like_sf"/>
</dbReference>
<comment type="caution">
    <text evidence="4">The sequence shown here is derived from an EMBL/GenBank/DDBJ whole genome shotgun (WGS) entry which is preliminary data.</text>
</comment>
<dbReference type="Pfam" id="PF01565">
    <property type="entry name" value="FAD_binding_4"/>
    <property type="match status" value="1"/>
</dbReference>
<dbReference type="PANTHER" id="PTHR11748">
    <property type="entry name" value="D-LACTATE DEHYDROGENASE"/>
    <property type="match status" value="1"/>
</dbReference>
<dbReference type="InterPro" id="IPR016164">
    <property type="entry name" value="FAD-linked_Oxase-like_C"/>
</dbReference>
<keyword evidence="5" id="KW-1185">Reference proteome</keyword>
<gene>
    <name evidence="4" type="ORF">JMJ55_10175</name>
</gene>
<name>A0ABS1V3I3_9PROT</name>
<evidence type="ECO:0000256" key="2">
    <source>
        <dbReference type="ARBA" id="ARBA00022827"/>
    </source>
</evidence>
<organism evidence="4 5">
    <name type="scientific">Belnapia mucosa</name>
    <dbReference type="NCBI Taxonomy" id="2804532"/>
    <lineage>
        <taxon>Bacteria</taxon>
        <taxon>Pseudomonadati</taxon>
        <taxon>Pseudomonadota</taxon>
        <taxon>Alphaproteobacteria</taxon>
        <taxon>Acetobacterales</taxon>
        <taxon>Roseomonadaceae</taxon>
        <taxon>Belnapia</taxon>
    </lineage>
</organism>
<dbReference type="SUPFAM" id="SSF55103">
    <property type="entry name" value="FAD-linked oxidases, C-terminal domain"/>
    <property type="match status" value="1"/>
</dbReference>
<feature type="domain" description="FAD-binding PCMH-type" evidence="3">
    <location>
        <begin position="1"/>
        <end position="180"/>
    </location>
</feature>
<dbReference type="Gene3D" id="3.30.465.10">
    <property type="match status" value="1"/>
</dbReference>
<dbReference type="PANTHER" id="PTHR11748:SF103">
    <property type="entry name" value="GLYCOLATE OXIDASE SUBUNIT GLCE"/>
    <property type="match status" value="1"/>
</dbReference>
<reference evidence="4 5" key="1">
    <citation type="submission" date="2021-01" db="EMBL/GenBank/DDBJ databases">
        <title>Belnapia mucosa sp. nov. and Belnapia arida sp. nov., isolated from the Tabernas Desert (Almeria, Spain).</title>
        <authorList>
            <person name="Molina-Menor E."/>
            <person name="Vidal-Verdu A."/>
            <person name="Calonge A."/>
            <person name="Satari L."/>
            <person name="Pereto Magraner J."/>
            <person name="Porcar Miralles M."/>
        </authorList>
    </citation>
    <scope>NUCLEOTIDE SEQUENCE [LARGE SCALE GENOMIC DNA]</scope>
    <source>
        <strain evidence="4 5">T6</strain>
    </source>
</reference>
<dbReference type="InterPro" id="IPR006094">
    <property type="entry name" value="Oxid_FAD_bind_N"/>
</dbReference>
<evidence type="ECO:0000313" key="4">
    <source>
        <dbReference type="EMBL" id="MBL6455691.1"/>
    </source>
</evidence>
<dbReference type="SUPFAM" id="SSF56176">
    <property type="entry name" value="FAD-binding/transporter-associated domain-like"/>
    <property type="match status" value="1"/>
</dbReference>
<protein>
    <submittedName>
        <fullName evidence="4">FAD-binding protein</fullName>
    </submittedName>
</protein>
<dbReference type="PROSITE" id="PS51387">
    <property type="entry name" value="FAD_PCMH"/>
    <property type="match status" value="1"/>
</dbReference>
<evidence type="ECO:0000256" key="1">
    <source>
        <dbReference type="ARBA" id="ARBA00022630"/>
    </source>
</evidence>
<evidence type="ECO:0000259" key="3">
    <source>
        <dbReference type="PROSITE" id="PS51387"/>
    </source>
</evidence>
<dbReference type="InterPro" id="IPR016166">
    <property type="entry name" value="FAD-bd_PCMH"/>
</dbReference>
<keyword evidence="2" id="KW-0274">FAD</keyword>
<sequence>MLIAPAEEAGVAAAVAEAAAAGEPLAIEGRGTKRALLRPVQAARTLSLRNLSGITLYRPQELILSARAGTPLPEIEAALAEHGQQVIAEPPDLTGLFGATEPATIGGLVATNLSGPRRISAGAMRDHVMGIRAVNGLGEVFRSGGRVLKNVTGLDLCKLLTGAHGTLGVITEVTLKVLPATEAEGTVSVAVPDLETGVQALSAGLGSPYGVSGAALLPGPTPRALLRIEEFAEFVAYRCGRLREALGRFGEASLVEGEESRALWRRVRDAEALDAAPEEAIWRVSVQPSAGPGVAVAAGLDKALLDWGGGLVWLAGPATEAAHGRVMAAARAAGGSFTLFRAPEPLRAAVPVLPEEAPALAEIGRRVRAVMDPKGILNPGRMRAA</sequence>
<keyword evidence="1" id="KW-0285">Flavoprotein</keyword>